<protein>
    <submittedName>
        <fullName evidence="1">Uncharacterized protein</fullName>
    </submittedName>
</protein>
<comment type="caution">
    <text evidence="1">The sequence shown here is derived from an EMBL/GenBank/DDBJ whole genome shotgun (WGS) entry which is preliminary data.</text>
</comment>
<proteinExistence type="predicted"/>
<accession>A0ABQ5JSE7</accession>
<organism evidence="1 2">
    <name type="scientific">Aduncisulcus paluster</name>
    <dbReference type="NCBI Taxonomy" id="2918883"/>
    <lineage>
        <taxon>Eukaryota</taxon>
        <taxon>Metamonada</taxon>
        <taxon>Carpediemonas-like organisms</taxon>
        <taxon>Aduncisulcus</taxon>
    </lineage>
</organism>
<evidence type="ECO:0000313" key="1">
    <source>
        <dbReference type="EMBL" id="GKT14935.1"/>
    </source>
</evidence>
<name>A0ABQ5JSE7_9EUKA</name>
<sequence>MWIVLLFYSSKKLKNCVCVCETICRYYYCMRRNESSGEMDMRDSSGASMFKTNRFSHFLARAGKAIGVGLASSYLAYLGYAEKHKLSLGALW</sequence>
<dbReference type="EMBL" id="BQXS01005806">
    <property type="protein sequence ID" value="GKT14935.1"/>
    <property type="molecule type" value="Genomic_DNA"/>
</dbReference>
<dbReference type="Proteomes" id="UP001057375">
    <property type="component" value="Unassembled WGS sequence"/>
</dbReference>
<evidence type="ECO:0000313" key="2">
    <source>
        <dbReference type="Proteomes" id="UP001057375"/>
    </source>
</evidence>
<reference evidence="1" key="1">
    <citation type="submission" date="2022-03" db="EMBL/GenBank/DDBJ databases">
        <title>Draft genome sequence of Aduncisulcus paluster, a free-living microaerophilic Fornicata.</title>
        <authorList>
            <person name="Yuyama I."/>
            <person name="Kume K."/>
            <person name="Tamura T."/>
            <person name="Inagaki Y."/>
            <person name="Hashimoto T."/>
        </authorList>
    </citation>
    <scope>NUCLEOTIDE SEQUENCE</scope>
    <source>
        <strain evidence="1">NY0171</strain>
    </source>
</reference>
<gene>
    <name evidence="1" type="ORF">ADUPG1_004066</name>
</gene>
<keyword evidence="2" id="KW-1185">Reference proteome</keyword>